<dbReference type="AlphaFoldDB" id="A0A6I6EUN9"/>
<dbReference type="InterPro" id="IPR017259">
    <property type="entry name" value="UCP037672"/>
</dbReference>
<sequence length="97" mass="10679">MFPLQELLMIVTGFGLIFFAYMVGIKKNLFLITGYTKTVKNKDKVANSLGICILIIGISNVAAPLLSNTMGANTWWIYSAVVLLSLAYGVRVYIKEA</sequence>
<feature type="transmembrane region" description="Helical" evidence="1">
    <location>
        <begin position="45"/>
        <end position="63"/>
    </location>
</feature>
<evidence type="ECO:0000256" key="1">
    <source>
        <dbReference type="SAM" id="Phobius"/>
    </source>
</evidence>
<keyword evidence="3" id="KW-1185">Reference proteome</keyword>
<evidence type="ECO:0000313" key="3">
    <source>
        <dbReference type="Proteomes" id="UP000422764"/>
    </source>
</evidence>
<keyword evidence="1" id="KW-0812">Transmembrane</keyword>
<proteinExistence type="predicted"/>
<keyword evidence="1" id="KW-0472">Membrane</keyword>
<gene>
    <name evidence="2" type="ORF">GOM49_00825</name>
</gene>
<organism evidence="2 3">
    <name type="scientific">Clostridium bovifaecis</name>
    <dbReference type="NCBI Taxonomy" id="2184719"/>
    <lineage>
        <taxon>Bacteria</taxon>
        <taxon>Bacillati</taxon>
        <taxon>Bacillota</taxon>
        <taxon>Clostridia</taxon>
        <taxon>Eubacteriales</taxon>
        <taxon>Clostridiaceae</taxon>
        <taxon>Clostridium</taxon>
    </lineage>
</organism>
<name>A0A6I6EUN9_9CLOT</name>
<feature type="transmembrane region" description="Helical" evidence="1">
    <location>
        <begin position="6"/>
        <end position="24"/>
    </location>
</feature>
<dbReference type="EMBL" id="CP046522">
    <property type="protein sequence ID" value="QGU93861.1"/>
    <property type="molecule type" value="Genomic_DNA"/>
</dbReference>
<feature type="transmembrane region" description="Helical" evidence="1">
    <location>
        <begin position="75"/>
        <end position="94"/>
    </location>
</feature>
<dbReference type="Proteomes" id="UP000422764">
    <property type="component" value="Chromosome"/>
</dbReference>
<protein>
    <submittedName>
        <fullName evidence="2">DUF3784 domain-containing protein</fullName>
    </submittedName>
</protein>
<accession>A0A6I6EUN9</accession>
<reference evidence="2 3" key="1">
    <citation type="submission" date="2019-12" db="EMBL/GenBank/DDBJ databases">
        <title>Genome sequenceing of Clostridium bovifaecis.</title>
        <authorList>
            <person name="Yao Y."/>
        </authorList>
    </citation>
    <scope>NUCLEOTIDE SEQUENCE [LARGE SCALE GENOMIC DNA]</scope>
    <source>
        <strain evidence="2 3">BXX</strain>
    </source>
</reference>
<keyword evidence="1" id="KW-1133">Transmembrane helix</keyword>
<evidence type="ECO:0000313" key="2">
    <source>
        <dbReference type="EMBL" id="QGU93861.1"/>
    </source>
</evidence>
<dbReference type="Pfam" id="PF12650">
    <property type="entry name" value="DUF3784"/>
    <property type="match status" value="1"/>
</dbReference>